<evidence type="ECO:0000313" key="3">
    <source>
        <dbReference type="Proteomes" id="UP000033607"/>
    </source>
</evidence>
<feature type="region of interest" description="Disordered" evidence="1">
    <location>
        <begin position="179"/>
        <end position="199"/>
    </location>
</feature>
<dbReference type="Proteomes" id="UP000033607">
    <property type="component" value="Unassembled WGS sequence"/>
</dbReference>
<dbReference type="OrthoDB" id="2987626at2"/>
<feature type="compositionally biased region" description="Polar residues" evidence="1">
    <location>
        <begin position="187"/>
        <end position="199"/>
    </location>
</feature>
<dbReference type="RefSeq" id="WP_046279814.1">
    <property type="nucleotide sequence ID" value="NZ_LATL02000156.1"/>
</dbReference>
<comment type="caution">
    <text evidence="2">The sequence shown here is derived from an EMBL/GenBank/DDBJ whole genome shotgun (WGS) entry which is preliminary data.</text>
</comment>
<reference evidence="2 3" key="1">
    <citation type="submission" date="2015-06" db="EMBL/GenBank/DDBJ databases">
        <title>Draft genome assembly of filamentous brackish cyanobacterium Limnoraphis robusta strain CS-951.</title>
        <authorList>
            <person name="Willis A."/>
            <person name="Parks M."/>
            <person name="Burford M.A."/>
        </authorList>
    </citation>
    <scope>NUCLEOTIDE SEQUENCE [LARGE SCALE GENOMIC DNA]</scope>
    <source>
        <strain evidence="2 3">CS-951</strain>
    </source>
</reference>
<evidence type="ECO:0000313" key="2">
    <source>
        <dbReference type="EMBL" id="KKD36888.1"/>
    </source>
</evidence>
<protein>
    <submittedName>
        <fullName evidence="2">Siderophore biosynthesis protein</fullName>
    </submittedName>
</protein>
<accession>A0A0F5YDQ4</accession>
<name>A0A0F5YDQ4_9CYAN</name>
<dbReference type="AlphaFoldDB" id="A0A0F5YDQ4"/>
<sequence>MTQYNSYQIWQGFHWSFFVNIQGLIICLSRFEKHLTSGNLSQAEIELKTASDLMLASGAAMSLAGSFSRAEYEEYIRPTMAPPNVQSADFSGLMSWDHAWLMQIWKRLRPHFQQLPTALQPQHERFVQAYFELATAHKAVCQKFGGEETGSLRFDRGNALKTLDKFALSRWQQLDPNHNIQGCPFHQPSSQGSNLSQDS</sequence>
<dbReference type="EMBL" id="LATL02000156">
    <property type="protein sequence ID" value="KKD36888.1"/>
    <property type="molecule type" value="Genomic_DNA"/>
</dbReference>
<organism evidence="2 3">
    <name type="scientific">Limnoraphis robusta CS-951</name>
    <dbReference type="NCBI Taxonomy" id="1637645"/>
    <lineage>
        <taxon>Bacteria</taxon>
        <taxon>Bacillati</taxon>
        <taxon>Cyanobacteriota</taxon>
        <taxon>Cyanophyceae</taxon>
        <taxon>Oscillatoriophycideae</taxon>
        <taxon>Oscillatoriales</taxon>
        <taxon>Sirenicapillariaceae</taxon>
        <taxon>Limnoraphis</taxon>
    </lineage>
</organism>
<proteinExistence type="predicted"/>
<evidence type="ECO:0000256" key="1">
    <source>
        <dbReference type="SAM" id="MobiDB-lite"/>
    </source>
</evidence>
<gene>
    <name evidence="2" type="ORF">WN50_17260</name>
</gene>